<dbReference type="EMBL" id="BSUZ01000001">
    <property type="protein sequence ID" value="GMA88258.1"/>
    <property type="molecule type" value="Genomic_DNA"/>
</dbReference>
<name>A0ABQ6JJ73_9ACTN</name>
<evidence type="ECO:0000313" key="2">
    <source>
        <dbReference type="EMBL" id="GMA88258.1"/>
    </source>
</evidence>
<proteinExistence type="predicted"/>
<organism evidence="2 3">
    <name type="scientific">Angustibacter aerolatus</name>
    <dbReference type="NCBI Taxonomy" id="1162965"/>
    <lineage>
        <taxon>Bacteria</taxon>
        <taxon>Bacillati</taxon>
        <taxon>Actinomycetota</taxon>
        <taxon>Actinomycetes</taxon>
        <taxon>Kineosporiales</taxon>
        <taxon>Kineosporiaceae</taxon>
    </lineage>
</organism>
<keyword evidence="3" id="KW-1185">Reference proteome</keyword>
<evidence type="ECO:0000256" key="1">
    <source>
        <dbReference type="SAM" id="Phobius"/>
    </source>
</evidence>
<keyword evidence="1" id="KW-1133">Transmembrane helix</keyword>
<evidence type="ECO:0000313" key="3">
    <source>
        <dbReference type="Proteomes" id="UP001157017"/>
    </source>
</evidence>
<accession>A0ABQ6JJ73</accession>
<keyword evidence="1" id="KW-0472">Membrane</keyword>
<dbReference type="Proteomes" id="UP001157017">
    <property type="component" value="Unassembled WGS sequence"/>
</dbReference>
<sequence>MIRVRRGLVTGLLPAVIAVLVSLVVLGIVLALLGVDPVKSVKALFDFGATDRATANQARSGSTARCRCSCPASR</sequence>
<reference evidence="3" key="1">
    <citation type="journal article" date="2019" name="Int. J. Syst. Evol. Microbiol.">
        <title>The Global Catalogue of Microorganisms (GCM) 10K type strain sequencing project: providing services to taxonomists for standard genome sequencing and annotation.</title>
        <authorList>
            <consortium name="The Broad Institute Genomics Platform"/>
            <consortium name="The Broad Institute Genome Sequencing Center for Infectious Disease"/>
            <person name="Wu L."/>
            <person name="Ma J."/>
        </authorList>
    </citation>
    <scope>NUCLEOTIDE SEQUENCE [LARGE SCALE GENOMIC DNA]</scope>
    <source>
        <strain evidence="3">NBRC 108730</strain>
    </source>
</reference>
<feature type="transmembrane region" description="Helical" evidence="1">
    <location>
        <begin position="12"/>
        <end position="35"/>
    </location>
</feature>
<keyword evidence="1" id="KW-0812">Transmembrane</keyword>
<comment type="caution">
    <text evidence="2">The sequence shown here is derived from an EMBL/GenBank/DDBJ whole genome shotgun (WGS) entry which is preliminary data.</text>
</comment>
<protein>
    <submittedName>
        <fullName evidence="2">Uncharacterized protein</fullName>
    </submittedName>
</protein>
<gene>
    <name evidence="2" type="ORF">GCM10025868_35080</name>
</gene>